<evidence type="ECO:0000256" key="4">
    <source>
        <dbReference type="SAM" id="MobiDB-lite"/>
    </source>
</evidence>
<feature type="compositionally biased region" description="Pro residues" evidence="4">
    <location>
        <begin position="212"/>
        <end position="221"/>
    </location>
</feature>
<evidence type="ECO:0000313" key="7">
    <source>
        <dbReference type="Proteomes" id="UP000054988"/>
    </source>
</evidence>
<dbReference type="GO" id="GO:0005634">
    <property type="term" value="C:nucleus"/>
    <property type="evidence" value="ECO:0007669"/>
    <property type="project" value="UniProtKB-SubCell"/>
</dbReference>
<name>A0A0W0GAQ4_MONRR</name>
<dbReference type="Pfam" id="PF24245">
    <property type="entry name" value="INO80F"/>
    <property type="match status" value="1"/>
</dbReference>
<feature type="compositionally biased region" description="Low complexity" evidence="4">
    <location>
        <begin position="372"/>
        <end position="381"/>
    </location>
</feature>
<reference evidence="6 7" key="1">
    <citation type="submission" date="2015-12" db="EMBL/GenBank/DDBJ databases">
        <title>Draft genome sequence of Moniliophthora roreri, the causal agent of frosty pod rot of cacao.</title>
        <authorList>
            <person name="Aime M.C."/>
            <person name="Diaz-Valderrama J.R."/>
            <person name="Kijpornyongpan T."/>
            <person name="Phillips-Mora W."/>
        </authorList>
    </citation>
    <scope>NUCLEOTIDE SEQUENCE [LARGE SCALE GENOMIC DNA]</scope>
    <source>
        <strain evidence="6 7">MCA 2952</strain>
    </source>
</reference>
<feature type="compositionally biased region" description="Basic and acidic residues" evidence="4">
    <location>
        <begin position="224"/>
        <end position="239"/>
    </location>
</feature>
<organism evidence="6 7">
    <name type="scientific">Moniliophthora roreri</name>
    <name type="common">Frosty pod rot fungus</name>
    <name type="synonym">Monilia roreri</name>
    <dbReference type="NCBI Taxonomy" id="221103"/>
    <lineage>
        <taxon>Eukaryota</taxon>
        <taxon>Fungi</taxon>
        <taxon>Dikarya</taxon>
        <taxon>Basidiomycota</taxon>
        <taxon>Agaricomycotina</taxon>
        <taxon>Agaricomycetes</taxon>
        <taxon>Agaricomycetidae</taxon>
        <taxon>Agaricales</taxon>
        <taxon>Marasmiineae</taxon>
        <taxon>Marasmiaceae</taxon>
        <taxon>Moniliophthora</taxon>
    </lineage>
</organism>
<dbReference type="eggNOG" id="ENOG502SCA1">
    <property type="taxonomic scope" value="Eukaryota"/>
</dbReference>
<feature type="compositionally biased region" description="Basic and acidic residues" evidence="4">
    <location>
        <begin position="259"/>
        <end position="313"/>
    </location>
</feature>
<protein>
    <recommendedName>
        <fullName evidence="5">INO80 complex subunit F domain-containing protein</fullName>
    </recommendedName>
</protein>
<feature type="compositionally biased region" description="Basic and acidic residues" evidence="4">
    <location>
        <begin position="435"/>
        <end position="446"/>
    </location>
</feature>
<accession>A0A0W0GAQ4</accession>
<gene>
    <name evidence="6" type="ORF">WG66_1811</name>
</gene>
<dbReference type="Proteomes" id="UP000054988">
    <property type="component" value="Unassembled WGS sequence"/>
</dbReference>
<proteinExistence type="predicted"/>
<feature type="compositionally biased region" description="Low complexity" evidence="4">
    <location>
        <begin position="335"/>
        <end position="345"/>
    </location>
</feature>
<feature type="domain" description="INO80 complex subunit F" evidence="5">
    <location>
        <begin position="43"/>
        <end position="89"/>
    </location>
</feature>
<feature type="coiled-coil region" evidence="3">
    <location>
        <begin position="40"/>
        <end position="74"/>
    </location>
</feature>
<dbReference type="EMBL" id="LATX01000656">
    <property type="protein sequence ID" value="KTB45632.1"/>
    <property type="molecule type" value="Genomic_DNA"/>
</dbReference>
<keyword evidence="3" id="KW-0175">Coiled coil</keyword>
<feature type="region of interest" description="Disordered" evidence="4">
    <location>
        <begin position="90"/>
        <end position="446"/>
    </location>
</feature>
<feature type="compositionally biased region" description="Basic and acidic residues" evidence="4">
    <location>
        <begin position="413"/>
        <end position="428"/>
    </location>
</feature>
<evidence type="ECO:0000256" key="3">
    <source>
        <dbReference type="SAM" id="Coils"/>
    </source>
</evidence>
<evidence type="ECO:0000256" key="2">
    <source>
        <dbReference type="ARBA" id="ARBA00023242"/>
    </source>
</evidence>
<keyword evidence="2" id="KW-0539">Nucleus</keyword>
<sequence>MSRNTSPVPPPPQNVPLPPAQSSRSKAKNIPMGITAGAEDVKYQAKYKELKRKVKEIEAENDKLHFKVLQAKRNIQRMKVERAILYERLAAVPPSPELNERQSLPPINPAGNPHVPEHAQPPLNDPNFIRNRVPAPAPPPPLPAIRQNSGNGGERDRHLPPPMQLPPMQTAADAHGPPSPPLPHSHERSRSHSSSSRSRQNYHGPGYEHAPNLPPMHPFSPPLAERERGGERRRADLHDLAAAAPVHNHQRLGPGTYINREDEIMRDRERARDDVTLRELDRDRERDDWERARERERDMDYGDRERERERELARQQQHSPVTMHRRRPPMLEGPASASAASAAQKAAREREDQLAAAYSLSSLDRDRDSNTPGSSGSRGDGPSPPVYGAAPPGMNIHPMDYHRASTNGRDRKRNVEVDPEERDRDRGSSSRRYHRADSIEDVRMGP</sequence>
<evidence type="ECO:0000256" key="1">
    <source>
        <dbReference type="ARBA" id="ARBA00004123"/>
    </source>
</evidence>
<feature type="region of interest" description="Disordered" evidence="4">
    <location>
        <begin position="1"/>
        <end position="33"/>
    </location>
</feature>
<evidence type="ECO:0000259" key="5">
    <source>
        <dbReference type="Pfam" id="PF24245"/>
    </source>
</evidence>
<comment type="caution">
    <text evidence="6">The sequence shown here is derived from an EMBL/GenBank/DDBJ whole genome shotgun (WGS) entry which is preliminary data.</text>
</comment>
<dbReference type="AlphaFoldDB" id="A0A0W0GAQ4"/>
<feature type="compositionally biased region" description="Pro residues" evidence="4">
    <location>
        <begin position="7"/>
        <end position="19"/>
    </location>
</feature>
<evidence type="ECO:0000313" key="6">
    <source>
        <dbReference type="EMBL" id="KTB45632.1"/>
    </source>
</evidence>
<comment type="subcellular location">
    <subcellularLocation>
        <location evidence="1">Nucleus</location>
    </subcellularLocation>
</comment>
<dbReference type="InterPro" id="IPR056513">
    <property type="entry name" value="INO80F"/>
</dbReference>